<gene>
    <name evidence="2" type="ORF">sscle_03g027030</name>
</gene>
<dbReference type="VEuPathDB" id="FungiDB:sscle_03g027030"/>
<evidence type="ECO:0000256" key="1">
    <source>
        <dbReference type="SAM" id="MobiDB-lite"/>
    </source>
</evidence>
<reference evidence="3" key="1">
    <citation type="journal article" date="2017" name="Genome Biol. Evol.">
        <title>The complete genome sequence of the phytopathogenic fungus Sclerotinia sclerotiorum reveals insights into the genome architecture of broad host range pathogens.</title>
        <authorList>
            <person name="Derbyshire M."/>
            <person name="Denton-Giles M."/>
            <person name="Hegedus D."/>
            <person name="Seifbarghy S."/>
            <person name="Rollins J."/>
            <person name="van Kan J."/>
            <person name="Seidl M.F."/>
            <person name="Faino L."/>
            <person name="Mbengue M."/>
            <person name="Navaud O."/>
            <person name="Raffaele S."/>
            <person name="Hammond-Kosack K."/>
            <person name="Heard S."/>
            <person name="Oliver R."/>
        </authorList>
    </citation>
    <scope>NUCLEOTIDE SEQUENCE [LARGE SCALE GENOMIC DNA]</scope>
    <source>
        <strain evidence="3">ATCC 18683 / 1980 / Ss-1</strain>
    </source>
</reference>
<evidence type="ECO:0000313" key="2">
    <source>
        <dbReference type="EMBL" id="APA07933.1"/>
    </source>
</evidence>
<feature type="region of interest" description="Disordered" evidence="1">
    <location>
        <begin position="1"/>
        <end position="81"/>
    </location>
</feature>
<feature type="compositionally biased region" description="Acidic residues" evidence="1">
    <location>
        <begin position="33"/>
        <end position="81"/>
    </location>
</feature>
<name>A0A1D9Q071_SCLS1</name>
<evidence type="ECO:0000313" key="3">
    <source>
        <dbReference type="Proteomes" id="UP000177798"/>
    </source>
</evidence>
<organism evidence="2 3">
    <name type="scientific">Sclerotinia sclerotiorum (strain ATCC 18683 / 1980 / Ss-1)</name>
    <name type="common">White mold</name>
    <name type="synonym">Whetzelinia sclerotiorum</name>
    <dbReference type="NCBI Taxonomy" id="665079"/>
    <lineage>
        <taxon>Eukaryota</taxon>
        <taxon>Fungi</taxon>
        <taxon>Dikarya</taxon>
        <taxon>Ascomycota</taxon>
        <taxon>Pezizomycotina</taxon>
        <taxon>Leotiomycetes</taxon>
        <taxon>Helotiales</taxon>
        <taxon>Sclerotiniaceae</taxon>
        <taxon>Sclerotinia</taxon>
    </lineage>
</organism>
<dbReference type="Proteomes" id="UP000177798">
    <property type="component" value="Chromosome 3"/>
</dbReference>
<dbReference type="EMBL" id="CP017816">
    <property type="protein sequence ID" value="APA07933.1"/>
    <property type="molecule type" value="Genomic_DNA"/>
</dbReference>
<dbReference type="OrthoDB" id="3560106at2759"/>
<accession>A0A1D9Q071</accession>
<dbReference type="AlphaFoldDB" id="A0A1D9Q071"/>
<sequence length="195" mass="22668">MKMLVEQNDCRSGGWRQDSLPALVREMDFSTSESEEEAEMKEYEDEGEEEEGEEEEEEEEEEKAMVGSEEEGSDYPSDLDPDELVESIEEDDIDLSGRVMLFHLAYPDGYPYCVESLAFEWTEVAAHLTVEKIREYDCHAFWKDTTLVELDGRTRLQHNLTEGVFRPESMPDAAKKSWCCGRRFCWGHGRNVEWI</sequence>
<protein>
    <submittedName>
        <fullName evidence="2">Uncharacterized protein</fullName>
    </submittedName>
</protein>
<proteinExistence type="predicted"/>